<keyword evidence="15" id="KW-0966">Cell projection</keyword>
<feature type="compositionally biased region" description="Polar residues" evidence="24">
    <location>
        <begin position="575"/>
        <end position="589"/>
    </location>
</feature>
<dbReference type="GO" id="GO:0042734">
    <property type="term" value="C:presynaptic membrane"/>
    <property type="evidence" value="ECO:0007669"/>
    <property type="project" value="UniProtKB-SubCell"/>
</dbReference>
<evidence type="ECO:0000256" key="11">
    <source>
        <dbReference type="ARBA" id="ARBA00023136"/>
    </source>
</evidence>
<dbReference type="Pfam" id="PF00041">
    <property type="entry name" value="fn3"/>
    <property type="match status" value="1"/>
</dbReference>
<evidence type="ECO:0000256" key="19">
    <source>
        <dbReference type="ARBA" id="ARBA00037389"/>
    </source>
</evidence>
<dbReference type="PANTHER" id="PTHR45842:SF5">
    <property type="entry name" value="LEUCINE-RICH REPEAT AND FIBRONECTIN TYPE-III DOMAIN-CONTAINING PROTEIN 3"/>
    <property type="match status" value="1"/>
</dbReference>
<evidence type="ECO:0000256" key="16">
    <source>
        <dbReference type="ARBA" id="ARBA00023319"/>
    </source>
</evidence>
<dbReference type="SMART" id="SM00082">
    <property type="entry name" value="LRRCT"/>
    <property type="match status" value="1"/>
</dbReference>
<dbReference type="SUPFAM" id="SSF52058">
    <property type="entry name" value="L domain-like"/>
    <property type="match status" value="1"/>
</dbReference>
<dbReference type="InterPro" id="IPR036116">
    <property type="entry name" value="FN3_sf"/>
</dbReference>
<dbReference type="InterPro" id="IPR003961">
    <property type="entry name" value="FN3_dom"/>
</dbReference>
<dbReference type="EMBL" id="JAINUG010000283">
    <property type="protein sequence ID" value="KAJ8383919.1"/>
    <property type="molecule type" value="Genomic_DNA"/>
</dbReference>
<keyword evidence="5 25" id="KW-0812">Transmembrane</keyword>
<evidence type="ECO:0000256" key="2">
    <source>
        <dbReference type="ARBA" id="ARBA00004279"/>
    </source>
</evidence>
<dbReference type="GO" id="GO:0007155">
    <property type="term" value="P:cell adhesion"/>
    <property type="evidence" value="ECO:0007669"/>
    <property type="project" value="UniProtKB-KW"/>
</dbReference>
<evidence type="ECO:0000256" key="13">
    <source>
        <dbReference type="ARBA" id="ARBA00023180"/>
    </source>
</evidence>
<dbReference type="SMART" id="SM00369">
    <property type="entry name" value="LRR_TYP"/>
    <property type="match status" value="6"/>
</dbReference>
<dbReference type="PANTHER" id="PTHR45842">
    <property type="entry name" value="SYNAPTIC ADHESION-LIKE MOLECULE SALM"/>
    <property type="match status" value="1"/>
</dbReference>
<dbReference type="Pfam" id="PF13855">
    <property type="entry name" value="LRR_8"/>
    <property type="match status" value="2"/>
</dbReference>
<dbReference type="InterPro" id="IPR013098">
    <property type="entry name" value="Ig_I-set"/>
</dbReference>
<evidence type="ECO:0000256" key="6">
    <source>
        <dbReference type="ARBA" id="ARBA00022729"/>
    </source>
</evidence>
<comment type="similarity">
    <text evidence="20">Belongs to the LRFN family.</text>
</comment>
<evidence type="ECO:0000256" key="7">
    <source>
        <dbReference type="ARBA" id="ARBA00022737"/>
    </source>
</evidence>
<evidence type="ECO:0000256" key="26">
    <source>
        <dbReference type="SAM" id="SignalP"/>
    </source>
</evidence>
<evidence type="ECO:0000256" key="21">
    <source>
        <dbReference type="ARBA" id="ARBA00038550"/>
    </source>
</evidence>
<dbReference type="Proteomes" id="UP001221898">
    <property type="component" value="Unassembled WGS sequence"/>
</dbReference>
<feature type="domain" description="Ig-like" evidence="27">
    <location>
        <begin position="288"/>
        <end position="374"/>
    </location>
</feature>
<dbReference type="Pfam" id="PF07679">
    <property type="entry name" value="I-set"/>
    <property type="match status" value="1"/>
</dbReference>
<dbReference type="CDD" id="cd00063">
    <property type="entry name" value="FN3"/>
    <property type="match status" value="1"/>
</dbReference>
<protein>
    <recommendedName>
        <fullName evidence="22">Leucine-rich repeat and fibronectin type-III domain-containing protein 3</fullName>
    </recommendedName>
    <alternativeName>
        <fullName evidence="23">Synaptic adhesion-like molecule 4</fullName>
    </alternativeName>
</protein>
<dbReference type="SMART" id="SM00060">
    <property type="entry name" value="FN3"/>
    <property type="match status" value="1"/>
</dbReference>
<keyword evidence="3" id="KW-1003">Cell membrane</keyword>
<dbReference type="SMART" id="SM00408">
    <property type="entry name" value="IGc2"/>
    <property type="match status" value="1"/>
</dbReference>
<keyword evidence="4" id="KW-0433">Leucine-rich repeat</keyword>
<evidence type="ECO:0000313" key="29">
    <source>
        <dbReference type="EMBL" id="KAJ8383919.1"/>
    </source>
</evidence>
<name>A0AAD7RGS0_9TELE</name>
<dbReference type="SMART" id="SM00409">
    <property type="entry name" value="IG"/>
    <property type="match status" value="1"/>
</dbReference>
<dbReference type="InterPro" id="IPR032675">
    <property type="entry name" value="LRR_dom_sf"/>
</dbReference>
<evidence type="ECO:0000313" key="30">
    <source>
        <dbReference type="Proteomes" id="UP001221898"/>
    </source>
</evidence>
<dbReference type="InterPro" id="IPR001611">
    <property type="entry name" value="Leu-rich_rpt"/>
</dbReference>
<dbReference type="Gene3D" id="2.60.40.10">
    <property type="entry name" value="Immunoglobulins"/>
    <property type="match status" value="2"/>
</dbReference>
<evidence type="ECO:0000256" key="12">
    <source>
        <dbReference type="ARBA" id="ARBA00023157"/>
    </source>
</evidence>
<evidence type="ECO:0000259" key="27">
    <source>
        <dbReference type="PROSITE" id="PS50835"/>
    </source>
</evidence>
<feature type="domain" description="Fibronectin type-III" evidence="28">
    <location>
        <begin position="409"/>
        <end position="506"/>
    </location>
</feature>
<dbReference type="InterPro" id="IPR007110">
    <property type="entry name" value="Ig-like_dom"/>
</dbReference>
<dbReference type="PROSITE" id="PS51450">
    <property type="entry name" value="LRR"/>
    <property type="match status" value="2"/>
</dbReference>
<gene>
    <name evidence="29" type="ORF">AAFF_G00213820</name>
</gene>
<dbReference type="InterPro" id="IPR000483">
    <property type="entry name" value="Cys-rich_flank_reg_C"/>
</dbReference>
<dbReference type="GO" id="GO:0045211">
    <property type="term" value="C:postsynaptic membrane"/>
    <property type="evidence" value="ECO:0007669"/>
    <property type="project" value="UniProtKB-SubCell"/>
</dbReference>
<keyword evidence="12" id="KW-1015">Disulfide bond</keyword>
<keyword evidence="7" id="KW-0677">Repeat</keyword>
<comment type="caution">
    <text evidence="29">The sequence shown here is derived from an EMBL/GenBank/DDBJ whole genome shotgun (WGS) entry which is preliminary data.</text>
</comment>
<dbReference type="FunFam" id="2.60.40.10:FF:000235">
    <property type="entry name" value="Leucine-rich repeat and fibronectin type III domain-containing 2"/>
    <property type="match status" value="1"/>
</dbReference>
<dbReference type="InterPro" id="IPR003599">
    <property type="entry name" value="Ig_sub"/>
</dbReference>
<keyword evidence="6 26" id="KW-0732">Signal</keyword>
<dbReference type="FunFam" id="3.80.10.10:FF:000016">
    <property type="entry name" value="Leucine-rich repeat and fibronectin type III domain-containing protein 1"/>
    <property type="match status" value="1"/>
</dbReference>
<evidence type="ECO:0000259" key="28">
    <source>
        <dbReference type="PROSITE" id="PS50853"/>
    </source>
</evidence>
<feature type="compositionally biased region" description="Polar residues" evidence="24">
    <location>
        <begin position="394"/>
        <end position="423"/>
    </location>
</feature>
<feature type="chain" id="PRO_5042053809" description="Leucine-rich repeat and fibronectin type-III domain-containing protein 3" evidence="26">
    <location>
        <begin position="27"/>
        <end position="641"/>
    </location>
</feature>
<dbReference type="GO" id="GO:0030425">
    <property type="term" value="C:dendrite"/>
    <property type="evidence" value="ECO:0007669"/>
    <property type="project" value="UniProtKB-SubCell"/>
</dbReference>
<evidence type="ECO:0000256" key="4">
    <source>
        <dbReference type="ARBA" id="ARBA00022614"/>
    </source>
</evidence>
<organism evidence="29 30">
    <name type="scientific">Aldrovandia affinis</name>
    <dbReference type="NCBI Taxonomy" id="143900"/>
    <lineage>
        <taxon>Eukaryota</taxon>
        <taxon>Metazoa</taxon>
        <taxon>Chordata</taxon>
        <taxon>Craniata</taxon>
        <taxon>Vertebrata</taxon>
        <taxon>Euteleostomi</taxon>
        <taxon>Actinopterygii</taxon>
        <taxon>Neopterygii</taxon>
        <taxon>Teleostei</taxon>
        <taxon>Notacanthiformes</taxon>
        <taxon>Halosauridae</taxon>
        <taxon>Aldrovandia</taxon>
    </lineage>
</organism>
<proteinExistence type="inferred from homology"/>
<evidence type="ECO:0000256" key="3">
    <source>
        <dbReference type="ARBA" id="ARBA00022475"/>
    </source>
</evidence>
<evidence type="ECO:0000256" key="10">
    <source>
        <dbReference type="ARBA" id="ARBA00023018"/>
    </source>
</evidence>
<evidence type="ECO:0000256" key="24">
    <source>
        <dbReference type="SAM" id="MobiDB-lite"/>
    </source>
</evidence>
<evidence type="ECO:0000256" key="14">
    <source>
        <dbReference type="ARBA" id="ARBA00023257"/>
    </source>
</evidence>
<dbReference type="InterPro" id="IPR003598">
    <property type="entry name" value="Ig_sub2"/>
</dbReference>
<reference evidence="29" key="1">
    <citation type="journal article" date="2023" name="Science">
        <title>Genome structures resolve the early diversification of teleost fishes.</title>
        <authorList>
            <person name="Parey E."/>
            <person name="Louis A."/>
            <person name="Montfort J."/>
            <person name="Bouchez O."/>
            <person name="Roques C."/>
            <person name="Iampietro C."/>
            <person name="Lluch J."/>
            <person name="Castinel A."/>
            <person name="Donnadieu C."/>
            <person name="Desvignes T."/>
            <person name="Floi Bucao C."/>
            <person name="Jouanno E."/>
            <person name="Wen M."/>
            <person name="Mejri S."/>
            <person name="Dirks R."/>
            <person name="Jansen H."/>
            <person name="Henkel C."/>
            <person name="Chen W.J."/>
            <person name="Zahm M."/>
            <person name="Cabau C."/>
            <person name="Klopp C."/>
            <person name="Thompson A.W."/>
            <person name="Robinson-Rechavi M."/>
            <person name="Braasch I."/>
            <person name="Lecointre G."/>
            <person name="Bobe J."/>
            <person name="Postlethwait J.H."/>
            <person name="Berthelot C."/>
            <person name="Roest Crollius H."/>
            <person name="Guiguen Y."/>
        </authorList>
    </citation>
    <scope>NUCLEOTIDE SEQUENCE</scope>
    <source>
        <strain evidence="29">NC1722</strain>
    </source>
</reference>
<dbReference type="FunFam" id="3.80.10.10:FF:000019">
    <property type="entry name" value="leucine-rich repeat and fibronectin type III domain-containing protein 1"/>
    <property type="match status" value="1"/>
</dbReference>
<dbReference type="InterPro" id="IPR050467">
    <property type="entry name" value="LRFN"/>
</dbReference>
<evidence type="ECO:0000256" key="25">
    <source>
        <dbReference type="SAM" id="Phobius"/>
    </source>
</evidence>
<comment type="subcellular location">
    <subcellularLocation>
        <location evidence="1">Cell membrane</location>
        <topology evidence="1">Single-pass type I membrane protein</topology>
    </subcellularLocation>
    <subcellularLocation>
        <location evidence="2">Cell projection</location>
        <location evidence="2">Dendrite</location>
    </subcellularLocation>
    <subcellularLocation>
        <location evidence="17">Postsynaptic cell membrane</location>
    </subcellularLocation>
    <subcellularLocation>
        <location evidence="18">Presynaptic cell membrane</location>
    </subcellularLocation>
</comment>
<dbReference type="FunFam" id="2.60.40.10:FF:000091">
    <property type="entry name" value="Leucine-rich repeat and fibronectin type III domain-containing protein 1"/>
    <property type="match status" value="1"/>
</dbReference>
<evidence type="ECO:0000256" key="22">
    <source>
        <dbReference type="ARBA" id="ARBA00039193"/>
    </source>
</evidence>
<feature type="region of interest" description="Disordered" evidence="24">
    <location>
        <begin position="563"/>
        <end position="617"/>
    </location>
</feature>
<evidence type="ECO:0000256" key="20">
    <source>
        <dbReference type="ARBA" id="ARBA00038433"/>
    </source>
</evidence>
<keyword evidence="16" id="KW-0393">Immunoglobulin domain</keyword>
<sequence length="641" mass="70673">MERLLLGLVFLAGSVATMLCPKRCTCQNLLPSYTVLCAKTGLLFVPPNIDRRTAELRLMDNFITTLRHRDFANMSSLIHLTLSRNTISQVRPYAFVDLQDLHALHLDGNRLTVLDDTHFQGLVNLRHLILSNNQLQHITEGAFQDFLETLEDLDLSYNNLVDIPWETVGLLASVNTLGLDHNLIEFVPEGIFSNLHKLARLDMTSNKLKKIPPDPLFLRIPVYAKMKGSPLTALVLSFGGNPLHCNCELVWLRRLTREDDLETCASPRELAGKYFWSIREEEFICEPPMITRHTSKMFVMAGQEVSLRCKSVGDPEPSTHWVSPEGKLIGNTSRTVCYENGSLDILATTVKDSGVFTCIASNAAGEATAPVELVVNPSPHYDPKVEPEPGPSDIPTSIKSNASGGNSRPDQQRVSVSELTSSSATIRWPPQNHIPGVRMYQVQYNSSSDDILIYRMIPSSHKFFVLSDLASSRDYDLCVLAVYDDGVTALTATRLVGCVAFTTDREYRQCRSIHDQFLGGTMIIIIGGIIVASVLVFIFILLMKYKLHNNHYKQKAARVSNMCSQTNGSQGGSGAQQPLAPSSAGSTGNKVLPPPGGDRAPHEQAPGQEGYGNPLRGTTVVDLNPESLCLTEDYLVSKTHA</sequence>
<keyword evidence="10" id="KW-0770">Synapse</keyword>
<comment type="subunit">
    <text evidence="21">Can form heteromeric complexes with LRFN1, LRFN2, LRFN4 and LRFN5. Able to form homomeric complexes across cell junctions, between adjacent cells. Does not interact with DLG4.</text>
</comment>
<dbReference type="InterPro" id="IPR036179">
    <property type="entry name" value="Ig-like_dom_sf"/>
</dbReference>
<keyword evidence="14" id="KW-0628">Postsynaptic cell membrane</keyword>
<evidence type="ECO:0000256" key="8">
    <source>
        <dbReference type="ARBA" id="ARBA00022889"/>
    </source>
</evidence>
<keyword evidence="30" id="KW-1185">Reference proteome</keyword>
<keyword evidence="9 25" id="KW-1133">Transmembrane helix</keyword>
<dbReference type="SUPFAM" id="SSF49265">
    <property type="entry name" value="Fibronectin type III"/>
    <property type="match status" value="1"/>
</dbReference>
<evidence type="ECO:0000256" key="18">
    <source>
        <dbReference type="ARBA" id="ARBA00034111"/>
    </source>
</evidence>
<evidence type="ECO:0000256" key="17">
    <source>
        <dbReference type="ARBA" id="ARBA00034100"/>
    </source>
</evidence>
<evidence type="ECO:0000256" key="1">
    <source>
        <dbReference type="ARBA" id="ARBA00004251"/>
    </source>
</evidence>
<dbReference type="InterPro" id="IPR003591">
    <property type="entry name" value="Leu-rich_rpt_typical-subtyp"/>
</dbReference>
<evidence type="ECO:0000256" key="9">
    <source>
        <dbReference type="ARBA" id="ARBA00022989"/>
    </source>
</evidence>
<dbReference type="InterPro" id="IPR013783">
    <property type="entry name" value="Ig-like_fold"/>
</dbReference>
<dbReference type="Gene3D" id="3.80.10.10">
    <property type="entry name" value="Ribonuclease Inhibitor"/>
    <property type="match status" value="2"/>
</dbReference>
<keyword evidence="11 25" id="KW-0472">Membrane</keyword>
<dbReference type="PROSITE" id="PS50835">
    <property type="entry name" value="IG_LIKE"/>
    <property type="match status" value="1"/>
</dbReference>
<feature type="signal peptide" evidence="26">
    <location>
        <begin position="1"/>
        <end position="26"/>
    </location>
</feature>
<dbReference type="PROSITE" id="PS50853">
    <property type="entry name" value="FN3"/>
    <property type="match status" value="1"/>
</dbReference>
<dbReference type="AlphaFoldDB" id="A0AAD7RGS0"/>
<feature type="transmembrane region" description="Helical" evidence="25">
    <location>
        <begin position="517"/>
        <end position="543"/>
    </location>
</feature>
<evidence type="ECO:0000256" key="15">
    <source>
        <dbReference type="ARBA" id="ARBA00023273"/>
    </source>
</evidence>
<keyword evidence="8" id="KW-0130">Cell adhesion</keyword>
<evidence type="ECO:0000256" key="23">
    <source>
        <dbReference type="ARBA" id="ARBA00042496"/>
    </source>
</evidence>
<feature type="region of interest" description="Disordered" evidence="24">
    <location>
        <begin position="378"/>
        <end position="423"/>
    </location>
</feature>
<evidence type="ECO:0000256" key="5">
    <source>
        <dbReference type="ARBA" id="ARBA00022692"/>
    </source>
</evidence>
<accession>A0AAD7RGS0</accession>
<comment type="function">
    <text evidence="19">Cell adhesion molecule that mediates homophilic cell-cell adhesion in a Ca(2+)-independent manner. Promotes neurite outgrowth in hippocampal neurons.</text>
</comment>
<keyword evidence="13" id="KW-0325">Glycoprotein</keyword>
<dbReference type="SUPFAM" id="SSF48726">
    <property type="entry name" value="Immunoglobulin"/>
    <property type="match status" value="1"/>
</dbReference>